<gene>
    <name evidence="1" type="ORF">EJ02DRAFT_489765</name>
</gene>
<organism evidence="1 2">
    <name type="scientific">Clathrospora elynae</name>
    <dbReference type="NCBI Taxonomy" id="706981"/>
    <lineage>
        <taxon>Eukaryota</taxon>
        <taxon>Fungi</taxon>
        <taxon>Dikarya</taxon>
        <taxon>Ascomycota</taxon>
        <taxon>Pezizomycotina</taxon>
        <taxon>Dothideomycetes</taxon>
        <taxon>Pleosporomycetidae</taxon>
        <taxon>Pleosporales</taxon>
        <taxon>Diademaceae</taxon>
        <taxon>Clathrospora</taxon>
    </lineage>
</organism>
<proteinExistence type="predicted"/>
<reference evidence="1" key="1">
    <citation type="journal article" date="2020" name="Stud. Mycol.">
        <title>101 Dothideomycetes genomes: a test case for predicting lifestyles and emergence of pathogens.</title>
        <authorList>
            <person name="Haridas S."/>
            <person name="Albert R."/>
            <person name="Binder M."/>
            <person name="Bloem J."/>
            <person name="Labutti K."/>
            <person name="Salamov A."/>
            <person name="Andreopoulos B."/>
            <person name="Baker S."/>
            <person name="Barry K."/>
            <person name="Bills G."/>
            <person name="Bluhm B."/>
            <person name="Cannon C."/>
            <person name="Castanera R."/>
            <person name="Culley D."/>
            <person name="Daum C."/>
            <person name="Ezra D."/>
            <person name="Gonzalez J."/>
            <person name="Henrissat B."/>
            <person name="Kuo A."/>
            <person name="Liang C."/>
            <person name="Lipzen A."/>
            <person name="Lutzoni F."/>
            <person name="Magnuson J."/>
            <person name="Mondo S."/>
            <person name="Nolan M."/>
            <person name="Ohm R."/>
            <person name="Pangilinan J."/>
            <person name="Park H.-J."/>
            <person name="Ramirez L."/>
            <person name="Alfaro M."/>
            <person name="Sun H."/>
            <person name="Tritt A."/>
            <person name="Yoshinaga Y."/>
            <person name="Zwiers L.-H."/>
            <person name="Turgeon B."/>
            <person name="Goodwin S."/>
            <person name="Spatafora J."/>
            <person name="Crous P."/>
            <person name="Grigoriev I."/>
        </authorList>
    </citation>
    <scope>NUCLEOTIDE SEQUENCE</scope>
    <source>
        <strain evidence="1">CBS 161.51</strain>
    </source>
</reference>
<dbReference type="EMBL" id="ML976036">
    <property type="protein sequence ID" value="KAF1942376.1"/>
    <property type="molecule type" value="Genomic_DNA"/>
</dbReference>
<protein>
    <submittedName>
        <fullName evidence="1">Uncharacterized protein</fullName>
    </submittedName>
</protein>
<accession>A0A6A5SUW1</accession>
<dbReference type="OrthoDB" id="3776271at2759"/>
<name>A0A6A5SUW1_9PLEO</name>
<evidence type="ECO:0000313" key="2">
    <source>
        <dbReference type="Proteomes" id="UP000800038"/>
    </source>
</evidence>
<sequence>MPYLYITPLQSLDSSFRIRLKYKPIHISLIPAANYEDESSIYTLVIRAQTPRRLWSTVDSKHVSGTNISWAQTCLGHKRTEGHGAPCLTIYTPTPPAPQDTPWESKTPSNACEIEAQSSLICNWI</sequence>
<dbReference type="Proteomes" id="UP000800038">
    <property type="component" value="Unassembled WGS sequence"/>
</dbReference>
<keyword evidence="2" id="KW-1185">Reference proteome</keyword>
<evidence type="ECO:0000313" key="1">
    <source>
        <dbReference type="EMBL" id="KAF1942376.1"/>
    </source>
</evidence>
<dbReference type="AlphaFoldDB" id="A0A6A5SUW1"/>